<protein>
    <submittedName>
        <fullName evidence="1">Uncharacterized protein</fullName>
    </submittedName>
</protein>
<gene>
    <name evidence="1" type="ORF">DAPPUDRAFT_337227</name>
</gene>
<feature type="non-terminal residue" evidence="1">
    <location>
        <position position="1"/>
    </location>
</feature>
<dbReference type="KEGG" id="dpx:DAPPUDRAFT_337227"/>
<dbReference type="InParanoid" id="E9I197"/>
<evidence type="ECO:0000313" key="1">
    <source>
        <dbReference type="EMBL" id="EFX62233.1"/>
    </source>
</evidence>
<evidence type="ECO:0000313" key="2">
    <source>
        <dbReference type="Proteomes" id="UP000000305"/>
    </source>
</evidence>
<accession>E9I197</accession>
<dbReference type="AlphaFoldDB" id="E9I197"/>
<keyword evidence="2" id="KW-1185">Reference proteome</keyword>
<sequence>MPKALPNIVWCRWTNITEQNFNPQLEQVINNDHPSTSSLIPLNREPFCIKYPWILEDIV</sequence>
<organism evidence="1 2">
    <name type="scientific">Daphnia pulex</name>
    <name type="common">Water flea</name>
    <dbReference type="NCBI Taxonomy" id="6669"/>
    <lineage>
        <taxon>Eukaryota</taxon>
        <taxon>Metazoa</taxon>
        <taxon>Ecdysozoa</taxon>
        <taxon>Arthropoda</taxon>
        <taxon>Crustacea</taxon>
        <taxon>Branchiopoda</taxon>
        <taxon>Diplostraca</taxon>
        <taxon>Cladocera</taxon>
        <taxon>Anomopoda</taxon>
        <taxon>Daphniidae</taxon>
        <taxon>Daphnia</taxon>
    </lineage>
</organism>
<reference evidence="1 2" key="1">
    <citation type="journal article" date="2011" name="Science">
        <title>The ecoresponsive genome of Daphnia pulex.</title>
        <authorList>
            <person name="Colbourne J.K."/>
            <person name="Pfrender M.E."/>
            <person name="Gilbert D."/>
            <person name="Thomas W.K."/>
            <person name="Tucker A."/>
            <person name="Oakley T.H."/>
            <person name="Tokishita S."/>
            <person name="Aerts A."/>
            <person name="Arnold G.J."/>
            <person name="Basu M.K."/>
            <person name="Bauer D.J."/>
            <person name="Caceres C.E."/>
            <person name="Carmel L."/>
            <person name="Casola C."/>
            <person name="Choi J.H."/>
            <person name="Detter J.C."/>
            <person name="Dong Q."/>
            <person name="Dusheyko S."/>
            <person name="Eads B.D."/>
            <person name="Frohlich T."/>
            <person name="Geiler-Samerotte K.A."/>
            <person name="Gerlach D."/>
            <person name="Hatcher P."/>
            <person name="Jogdeo S."/>
            <person name="Krijgsveld J."/>
            <person name="Kriventseva E.V."/>
            <person name="Kultz D."/>
            <person name="Laforsch C."/>
            <person name="Lindquist E."/>
            <person name="Lopez J."/>
            <person name="Manak J.R."/>
            <person name="Muller J."/>
            <person name="Pangilinan J."/>
            <person name="Patwardhan R.P."/>
            <person name="Pitluck S."/>
            <person name="Pritham E.J."/>
            <person name="Rechtsteiner A."/>
            <person name="Rho M."/>
            <person name="Rogozin I.B."/>
            <person name="Sakarya O."/>
            <person name="Salamov A."/>
            <person name="Schaack S."/>
            <person name="Shapiro H."/>
            <person name="Shiga Y."/>
            <person name="Skalitzky C."/>
            <person name="Smith Z."/>
            <person name="Souvorov A."/>
            <person name="Sung W."/>
            <person name="Tang Z."/>
            <person name="Tsuchiya D."/>
            <person name="Tu H."/>
            <person name="Vos H."/>
            <person name="Wang M."/>
            <person name="Wolf Y.I."/>
            <person name="Yamagata H."/>
            <person name="Yamada T."/>
            <person name="Ye Y."/>
            <person name="Shaw J.R."/>
            <person name="Andrews J."/>
            <person name="Crease T.J."/>
            <person name="Tang H."/>
            <person name="Lucas S.M."/>
            <person name="Robertson H.M."/>
            <person name="Bork P."/>
            <person name="Koonin E.V."/>
            <person name="Zdobnov E.M."/>
            <person name="Grigoriev I.V."/>
            <person name="Lynch M."/>
            <person name="Boore J.L."/>
        </authorList>
    </citation>
    <scope>NUCLEOTIDE SEQUENCE [LARGE SCALE GENOMIC DNA]</scope>
</reference>
<proteinExistence type="predicted"/>
<dbReference type="HOGENOM" id="CLU_2967702_0_0_1"/>
<dbReference type="Proteomes" id="UP000000305">
    <property type="component" value="Unassembled WGS sequence"/>
</dbReference>
<dbReference type="EMBL" id="GL733735">
    <property type="protein sequence ID" value="EFX62233.1"/>
    <property type="molecule type" value="Genomic_DNA"/>
</dbReference>
<name>E9I197_DAPPU</name>